<proteinExistence type="predicted"/>
<dbReference type="InterPro" id="IPR050523">
    <property type="entry name" value="AKR_Detox_Biosynth"/>
</dbReference>
<dbReference type="Gene3D" id="3.20.20.100">
    <property type="entry name" value="NADP-dependent oxidoreductase domain"/>
    <property type="match status" value="1"/>
</dbReference>
<evidence type="ECO:0000313" key="4">
    <source>
        <dbReference type="Proteomes" id="UP000305067"/>
    </source>
</evidence>
<dbReference type="SUPFAM" id="SSF51430">
    <property type="entry name" value="NAD(P)-linked oxidoreductase"/>
    <property type="match status" value="1"/>
</dbReference>
<name>A0A5C3QRS9_9AGAR</name>
<accession>A0A5C3QRS9</accession>
<evidence type="ECO:0000313" key="3">
    <source>
        <dbReference type="EMBL" id="TFL03540.1"/>
    </source>
</evidence>
<dbReference type="PANTHER" id="PTHR43364:SF4">
    <property type="entry name" value="NAD(P)-LINKED OXIDOREDUCTASE SUPERFAMILY PROTEIN"/>
    <property type="match status" value="1"/>
</dbReference>
<dbReference type="EMBL" id="ML178820">
    <property type="protein sequence ID" value="TFL03540.1"/>
    <property type="molecule type" value="Genomic_DNA"/>
</dbReference>
<sequence length="340" mass="38293">MSAAKTPAGVTYGAGMPFSSLDEAKKIYEVLGKHKDVKELDTARVYKDSEKWIGELGLTKKYRITTKAPTFMGSMGSKESDNVFMEAGIRSSSGQKEKILEAANQSFKLLGVDKVFVYLLHAPDTRTPFEEQMEAVQELYLKGRFQKFGISNFTVPQVKEIHRIATEKDFVLPTVYQGSYSLLFRNVESDLFPTLRSLNIAFQAYSPIGGGFLVKTPEFIADPPEGSRWDPKTHVGKLYQSTYNKPGLIEYLKQYTELAKETGLDQAEIAYRWAKFHGILDGKRGDTVIIGSGKPAQLEETLTMMEKGPLDDKVVQKLDMMWEKVKDAAPHHDYMLKFLS</sequence>
<dbReference type="InterPro" id="IPR023210">
    <property type="entry name" value="NADP_OxRdtase_dom"/>
</dbReference>
<dbReference type="Proteomes" id="UP000305067">
    <property type="component" value="Unassembled WGS sequence"/>
</dbReference>
<gene>
    <name evidence="3" type="ORF">BDV98DRAFT_564373</name>
</gene>
<evidence type="ECO:0000256" key="1">
    <source>
        <dbReference type="ARBA" id="ARBA00023002"/>
    </source>
</evidence>
<dbReference type="OrthoDB" id="2845141at2759"/>
<keyword evidence="1" id="KW-0560">Oxidoreductase</keyword>
<dbReference type="InterPro" id="IPR036812">
    <property type="entry name" value="NAD(P)_OxRdtase_dom_sf"/>
</dbReference>
<keyword evidence="4" id="KW-1185">Reference proteome</keyword>
<dbReference type="PANTHER" id="PTHR43364">
    <property type="entry name" value="NADH-SPECIFIC METHYLGLYOXAL REDUCTASE-RELATED"/>
    <property type="match status" value="1"/>
</dbReference>
<protein>
    <submittedName>
        <fullName evidence="3">Putative aldehyde reductase</fullName>
    </submittedName>
</protein>
<dbReference type="AlphaFoldDB" id="A0A5C3QRS9"/>
<dbReference type="Pfam" id="PF00248">
    <property type="entry name" value="Aldo_ket_red"/>
    <property type="match status" value="1"/>
</dbReference>
<evidence type="ECO:0000259" key="2">
    <source>
        <dbReference type="Pfam" id="PF00248"/>
    </source>
</evidence>
<feature type="domain" description="NADP-dependent oxidoreductase" evidence="2">
    <location>
        <begin position="22"/>
        <end position="322"/>
    </location>
</feature>
<organism evidence="3 4">
    <name type="scientific">Pterulicium gracile</name>
    <dbReference type="NCBI Taxonomy" id="1884261"/>
    <lineage>
        <taxon>Eukaryota</taxon>
        <taxon>Fungi</taxon>
        <taxon>Dikarya</taxon>
        <taxon>Basidiomycota</taxon>
        <taxon>Agaricomycotina</taxon>
        <taxon>Agaricomycetes</taxon>
        <taxon>Agaricomycetidae</taxon>
        <taxon>Agaricales</taxon>
        <taxon>Pleurotineae</taxon>
        <taxon>Pterulaceae</taxon>
        <taxon>Pterulicium</taxon>
    </lineage>
</organism>
<dbReference type="GO" id="GO:0016491">
    <property type="term" value="F:oxidoreductase activity"/>
    <property type="evidence" value="ECO:0007669"/>
    <property type="project" value="UniProtKB-KW"/>
</dbReference>
<reference evidence="3 4" key="1">
    <citation type="journal article" date="2019" name="Nat. Ecol. Evol.">
        <title>Megaphylogeny resolves global patterns of mushroom evolution.</title>
        <authorList>
            <person name="Varga T."/>
            <person name="Krizsan K."/>
            <person name="Foldi C."/>
            <person name="Dima B."/>
            <person name="Sanchez-Garcia M."/>
            <person name="Sanchez-Ramirez S."/>
            <person name="Szollosi G.J."/>
            <person name="Szarkandi J.G."/>
            <person name="Papp V."/>
            <person name="Albert L."/>
            <person name="Andreopoulos W."/>
            <person name="Angelini C."/>
            <person name="Antonin V."/>
            <person name="Barry K.W."/>
            <person name="Bougher N.L."/>
            <person name="Buchanan P."/>
            <person name="Buyck B."/>
            <person name="Bense V."/>
            <person name="Catcheside P."/>
            <person name="Chovatia M."/>
            <person name="Cooper J."/>
            <person name="Damon W."/>
            <person name="Desjardin D."/>
            <person name="Finy P."/>
            <person name="Geml J."/>
            <person name="Haridas S."/>
            <person name="Hughes K."/>
            <person name="Justo A."/>
            <person name="Karasinski D."/>
            <person name="Kautmanova I."/>
            <person name="Kiss B."/>
            <person name="Kocsube S."/>
            <person name="Kotiranta H."/>
            <person name="LaButti K.M."/>
            <person name="Lechner B.E."/>
            <person name="Liimatainen K."/>
            <person name="Lipzen A."/>
            <person name="Lukacs Z."/>
            <person name="Mihaltcheva S."/>
            <person name="Morgado L.N."/>
            <person name="Niskanen T."/>
            <person name="Noordeloos M.E."/>
            <person name="Ohm R.A."/>
            <person name="Ortiz-Santana B."/>
            <person name="Ovrebo C."/>
            <person name="Racz N."/>
            <person name="Riley R."/>
            <person name="Savchenko A."/>
            <person name="Shiryaev A."/>
            <person name="Soop K."/>
            <person name="Spirin V."/>
            <person name="Szebenyi C."/>
            <person name="Tomsovsky M."/>
            <person name="Tulloss R.E."/>
            <person name="Uehling J."/>
            <person name="Grigoriev I.V."/>
            <person name="Vagvolgyi C."/>
            <person name="Papp T."/>
            <person name="Martin F.M."/>
            <person name="Miettinen O."/>
            <person name="Hibbett D.S."/>
            <person name="Nagy L.G."/>
        </authorList>
    </citation>
    <scope>NUCLEOTIDE SEQUENCE [LARGE SCALE GENOMIC DNA]</scope>
    <source>
        <strain evidence="3 4">CBS 309.79</strain>
    </source>
</reference>
<dbReference type="STRING" id="1884261.A0A5C3QRS9"/>